<sequence length="181" mass="20864">MIVHPKSDPGLTADIQNDSHGRCTGNNQWCTPNAEHWEIKPPNSVIMLLGMMTSTLSRYRKPMIKYPKDTLFWVTDFLVKGCRNFLDDCPIHFRYQHICAISYNGEYKDFSDFCTMHYENCNTWRRRRASIHLGVGGCHAHTGAQHSAATHADVYVQHQHRPVQQDPQQRTSAPHVQPHQP</sequence>
<evidence type="ECO:0008006" key="4">
    <source>
        <dbReference type="Google" id="ProtNLM"/>
    </source>
</evidence>
<proteinExistence type="predicted"/>
<protein>
    <recommendedName>
        <fullName evidence="4">Kazal-like domain-containing protein</fullName>
    </recommendedName>
</protein>
<organism evidence="2 3">
    <name type="scientific">Papilio machaon</name>
    <name type="common">Old World swallowtail butterfly</name>
    <dbReference type="NCBI Taxonomy" id="76193"/>
    <lineage>
        <taxon>Eukaryota</taxon>
        <taxon>Metazoa</taxon>
        <taxon>Ecdysozoa</taxon>
        <taxon>Arthropoda</taxon>
        <taxon>Hexapoda</taxon>
        <taxon>Insecta</taxon>
        <taxon>Pterygota</taxon>
        <taxon>Neoptera</taxon>
        <taxon>Endopterygota</taxon>
        <taxon>Lepidoptera</taxon>
        <taxon>Glossata</taxon>
        <taxon>Ditrysia</taxon>
        <taxon>Papilionoidea</taxon>
        <taxon>Papilionidae</taxon>
        <taxon>Papilioninae</taxon>
        <taxon>Papilio</taxon>
    </lineage>
</organism>
<dbReference type="EMBL" id="KQ459717">
    <property type="protein sequence ID" value="KPJ20278.1"/>
    <property type="molecule type" value="Genomic_DNA"/>
</dbReference>
<evidence type="ECO:0000313" key="2">
    <source>
        <dbReference type="EMBL" id="KPJ20278.1"/>
    </source>
</evidence>
<dbReference type="InParanoid" id="A0A0N1ID01"/>
<reference evidence="2 3" key="1">
    <citation type="journal article" date="2015" name="Nat. Commun.">
        <title>Outbred genome sequencing and CRISPR/Cas9 gene editing in butterflies.</title>
        <authorList>
            <person name="Li X."/>
            <person name="Fan D."/>
            <person name="Zhang W."/>
            <person name="Liu G."/>
            <person name="Zhang L."/>
            <person name="Zhao L."/>
            <person name="Fang X."/>
            <person name="Chen L."/>
            <person name="Dong Y."/>
            <person name="Chen Y."/>
            <person name="Ding Y."/>
            <person name="Zhao R."/>
            <person name="Feng M."/>
            <person name="Zhu Y."/>
            <person name="Feng Y."/>
            <person name="Jiang X."/>
            <person name="Zhu D."/>
            <person name="Xiang H."/>
            <person name="Feng X."/>
            <person name="Li S."/>
            <person name="Wang J."/>
            <person name="Zhang G."/>
            <person name="Kronforst M.R."/>
            <person name="Wang W."/>
        </authorList>
    </citation>
    <scope>NUCLEOTIDE SEQUENCE [LARGE SCALE GENOMIC DNA]</scope>
    <source>
        <strain evidence="2">Ya'a_city_454_Pm</strain>
        <tissue evidence="2">Whole body</tissue>
    </source>
</reference>
<evidence type="ECO:0000256" key="1">
    <source>
        <dbReference type="SAM" id="MobiDB-lite"/>
    </source>
</evidence>
<feature type="region of interest" description="Disordered" evidence="1">
    <location>
        <begin position="159"/>
        <end position="181"/>
    </location>
</feature>
<keyword evidence="3" id="KW-1185">Reference proteome</keyword>
<evidence type="ECO:0000313" key="3">
    <source>
        <dbReference type="Proteomes" id="UP000053240"/>
    </source>
</evidence>
<accession>A0A0N1ID01</accession>
<name>A0A0N1ID01_PAPMA</name>
<dbReference type="AlphaFoldDB" id="A0A0N1ID01"/>
<gene>
    <name evidence="2" type="ORF">RR48_04876</name>
</gene>
<dbReference type="Proteomes" id="UP000053240">
    <property type="component" value="Unassembled WGS sequence"/>
</dbReference>
<feature type="compositionally biased region" description="Polar residues" evidence="1">
    <location>
        <begin position="165"/>
        <end position="174"/>
    </location>
</feature>